<reference evidence="2 3" key="1">
    <citation type="submission" date="2019-03" db="EMBL/GenBank/DDBJ databases">
        <title>First draft genome of Liparis tanakae, snailfish: a comprehensive survey of snailfish specific genes.</title>
        <authorList>
            <person name="Kim W."/>
            <person name="Song I."/>
            <person name="Jeong J.-H."/>
            <person name="Kim D."/>
            <person name="Kim S."/>
            <person name="Ryu S."/>
            <person name="Song J.Y."/>
            <person name="Lee S.K."/>
        </authorList>
    </citation>
    <scope>NUCLEOTIDE SEQUENCE [LARGE SCALE GENOMIC DNA]</scope>
    <source>
        <tissue evidence="2">Muscle</tissue>
    </source>
</reference>
<name>A0A4Z2EX56_9TELE</name>
<feature type="region of interest" description="Disordered" evidence="1">
    <location>
        <begin position="31"/>
        <end position="94"/>
    </location>
</feature>
<dbReference type="AlphaFoldDB" id="A0A4Z2EX56"/>
<comment type="caution">
    <text evidence="2">The sequence shown here is derived from an EMBL/GenBank/DDBJ whole genome shotgun (WGS) entry which is preliminary data.</text>
</comment>
<keyword evidence="3" id="KW-1185">Reference proteome</keyword>
<proteinExistence type="predicted"/>
<evidence type="ECO:0000313" key="2">
    <source>
        <dbReference type="EMBL" id="TNN33388.1"/>
    </source>
</evidence>
<evidence type="ECO:0000313" key="3">
    <source>
        <dbReference type="Proteomes" id="UP000314294"/>
    </source>
</evidence>
<organism evidence="2 3">
    <name type="scientific">Liparis tanakae</name>
    <name type="common">Tanaka's snailfish</name>
    <dbReference type="NCBI Taxonomy" id="230148"/>
    <lineage>
        <taxon>Eukaryota</taxon>
        <taxon>Metazoa</taxon>
        <taxon>Chordata</taxon>
        <taxon>Craniata</taxon>
        <taxon>Vertebrata</taxon>
        <taxon>Euteleostomi</taxon>
        <taxon>Actinopterygii</taxon>
        <taxon>Neopterygii</taxon>
        <taxon>Teleostei</taxon>
        <taxon>Neoteleostei</taxon>
        <taxon>Acanthomorphata</taxon>
        <taxon>Eupercaria</taxon>
        <taxon>Perciformes</taxon>
        <taxon>Cottioidei</taxon>
        <taxon>Cottales</taxon>
        <taxon>Liparidae</taxon>
        <taxon>Liparis</taxon>
    </lineage>
</organism>
<dbReference type="EMBL" id="SRLO01002257">
    <property type="protein sequence ID" value="TNN33388.1"/>
    <property type="molecule type" value="Genomic_DNA"/>
</dbReference>
<sequence>MLLQHVGEDLQGKALLLSGLLAPLVRVHLGVGQGGGGETDRHRRVGQERFGPMRSDRPESSECYREEITASRSRPNDSERCAQSRLNDPIRSIR</sequence>
<feature type="compositionally biased region" description="Basic and acidic residues" evidence="1">
    <location>
        <begin position="54"/>
        <end position="82"/>
    </location>
</feature>
<gene>
    <name evidence="2" type="ORF">EYF80_056449</name>
</gene>
<evidence type="ECO:0000256" key="1">
    <source>
        <dbReference type="SAM" id="MobiDB-lite"/>
    </source>
</evidence>
<feature type="compositionally biased region" description="Basic and acidic residues" evidence="1">
    <location>
        <begin position="38"/>
        <end position="47"/>
    </location>
</feature>
<dbReference type="Proteomes" id="UP000314294">
    <property type="component" value="Unassembled WGS sequence"/>
</dbReference>
<protein>
    <submittedName>
        <fullName evidence="2">Uncharacterized protein</fullName>
    </submittedName>
</protein>
<accession>A0A4Z2EX56</accession>